<keyword evidence="1" id="KW-0472">Membrane</keyword>
<dbReference type="Pfam" id="PF13519">
    <property type="entry name" value="VWA_2"/>
    <property type="match status" value="1"/>
</dbReference>
<dbReference type="InterPro" id="IPR036465">
    <property type="entry name" value="vWFA_dom_sf"/>
</dbReference>
<dbReference type="PROSITE" id="PS50234">
    <property type="entry name" value="VWFA"/>
    <property type="match status" value="1"/>
</dbReference>
<sequence length="355" mass="37284">MLPWPVLALAAVLVVLLLWLARARLDGARAEPAAYRSWWRRVALACLVVLILVGPALRSTESVSVSNVEVYLLVDRTGSMAAEDWAGPAPDGVASPAATRLDGVRADLAAVREAHPSARYSILALDSAAAVELPLSNDVDAVDAWVGSLTQEVTDRSTGSSLDTALPLLGQTLSRSYEEDPDAIRLVYVLSDGEDTDGGKGAQEAAEGGWTWQSLAGVVDGGAVLGYGTAEGGPMRSYDGTAATGEHTDADYIMEDDGGQPAVSVIDEERLGSVATSLGLDYLHRTGGSQDDPTQAFTDIDLEAVVSDGQASGRARRYVVWPLALAASLLLVWEAGDLVRADRRLRALTAGRTGT</sequence>
<dbReference type="PANTHER" id="PTHR37947">
    <property type="entry name" value="BLL2462 PROTEIN"/>
    <property type="match status" value="1"/>
</dbReference>
<keyword evidence="1" id="KW-0812">Transmembrane</keyword>
<evidence type="ECO:0000259" key="2">
    <source>
        <dbReference type="PROSITE" id="PS50234"/>
    </source>
</evidence>
<keyword evidence="1" id="KW-1133">Transmembrane helix</keyword>
<dbReference type="Proteomes" id="UP000273001">
    <property type="component" value="Chromosome"/>
</dbReference>
<keyword evidence="4" id="KW-1185">Reference proteome</keyword>
<dbReference type="CDD" id="cd00198">
    <property type="entry name" value="vWFA"/>
    <property type="match status" value="1"/>
</dbReference>
<gene>
    <name evidence="3" type="ORF">D5R93_01530</name>
</gene>
<evidence type="ECO:0000256" key="1">
    <source>
        <dbReference type="SAM" id="Phobius"/>
    </source>
</evidence>
<feature type="transmembrane region" description="Helical" evidence="1">
    <location>
        <begin position="39"/>
        <end position="57"/>
    </location>
</feature>
<dbReference type="PANTHER" id="PTHR37947:SF1">
    <property type="entry name" value="BLL2462 PROTEIN"/>
    <property type="match status" value="1"/>
</dbReference>
<dbReference type="SUPFAM" id="SSF53300">
    <property type="entry name" value="vWA-like"/>
    <property type="match status" value="1"/>
</dbReference>
<organism evidence="3 4">
    <name type="scientific">Actinomyces lilanjuaniae</name>
    <dbReference type="NCBI Taxonomy" id="2321394"/>
    <lineage>
        <taxon>Bacteria</taxon>
        <taxon>Bacillati</taxon>
        <taxon>Actinomycetota</taxon>
        <taxon>Actinomycetes</taxon>
        <taxon>Actinomycetales</taxon>
        <taxon>Actinomycetaceae</taxon>
        <taxon>Actinomyces</taxon>
    </lineage>
</organism>
<proteinExistence type="predicted"/>
<dbReference type="EMBL" id="CP032514">
    <property type="protein sequence ID" value="AYD90726.1"/>
    <property type="molecule type" value="Genomic_DNA"/>
</dbReference>
<dbReference type="InterPro" id="IPR002035">
    <property type="entry name" value="VWF_A"/>
</dbReference>
<protein>
    <submittedName>
        <fullName evidence="3">VWA domain-containing protein</fullName>
    </submittedName>
</protein>
<evidence type="ECO:0000313" key="4">
    <source>
        <dbReference type="Proteomes" id="UP000273001"/>
    </source>
</evidence>
<dbReference type="Gene3D" id="3.40.50.410">
    <property type="entry name" value="von Willebrand factor, type A domain"/>
    <property type="match status" value="1"/>
</dbReference>
<accession>A0ABM6Z6L7</accession>
<evidence type="ECO:0000313" key="3">
    <source>
        <dbReference type="EMBL" id="AYD90726.1"/>
    </source>
</evidence>
<name>A0ABM6Z6L7_9ACTO</name>
<feature type="domain" description="VWFA" evidence="2">
    <location>
        <begin position="69"/>
        <end position="207"/>
    </location>
</feature>
<reference evidence="3 4" key="1">
    <citation type="submission" date="2018-09" db="EMBL/GenBank/DDBJ databases">
        <authorList>
            <person name="Li J."/>
        </authorList>
    </citation>
    <scope>NUCLEOTIDE SEQUENCE [LARGE SCALE GENOMIC DNA]</scope>
    <source>
        <strain evidence="3 4">2129</strain>
    </source>
</reference>